<dbReference type="PROSITE" id="PS50802">
    <property type="entry name" value="OTU"/>
    <property type="match status" value="1"/>
</dbReference>
<feature type="compositionally biased region" description="Polar residues" evidence="1">
    <location>
        <begin position="306"/>
        <end position="319"/>
    </location>
</feature>
<accession>A0AAV7KMA9</accession>
<dbReference type="EMBL" id="JAKMXF010000013">
    <property type="protein sequence ID" value="KAI6661359.1"/>
    <property type="molecule type" value="Genomic_DNA"/>
</dbReference>
<dbReference type="Proteomes" id="UP001165289">
    <property type="component" value="Unassembled WGS sequence"/>
</dbReference>
<dbReference type="AlphaFoldDB" id="A0AAV7KMA9"/>
<name>A0AAV7KMA9_9METZ</name>
<protein>
    <submittedName>
        <fullName evidence="3">Bifunctional UDP-N-acetylglucosamine transferase and deubiquitinase ALG13</fullName>
    </submittedName>
</protein>
<sequence>MSNQYSGSSFQSSILQDDNLLFDQHLKKYSLWRKPLPRDGNSIFRAVAEQLFKSQFLFSILKNNYLQFISTHPVQFQSMTERLTPYHISCSGNDNNKLTLNLSVLSQFYRIKFFIYRESTDIQTISNGILQPLTTLSLARLEDDHFDILYPDSYRDNLAFVQSIFYSILYKNIFQIDLPFSRKNFTLQTIREPYFITQDAYEFSHLERCFNTSYFENISLSLWKSEVSSNSNTISSNIQSLKLSSYSLGDEVRVFSPNTENKPYYVGKILNLNVTPGMHEVLASNRGTEIVDIGHLQPAYEDNDKSQLSSHTNVLTNPERSPIPSLHSSDQVNLFKDSINSKNEFAPSFTPHCDLAQNIVPHTIQSSRSSYISPKDSFTELNSWDIDSKSDQPPGFEDQDIGHGVQKSENANSSNSTNVYKPTHSLTNAHGPKHKYGPQSAVVKQKYQHEQNLTDSTLVMKPFEQIYETAHSQIKKLQFKLNNSSGFLSPKFSIHPEGSDLPEDKFILQYFYNLGVQYQLMRSHGSSWKDVLPNSCPPLYHDSNYHSGNQMVPLMFRDTAGLYFSQDMVVPNYFYDMAMMPFIQGYAPPLTYNLQGEPFLVQNFGKHFKEESDSEKFHPSIKHDAVYGNEENTTRKPNSSIRSRPENESHLTNSGSVDSFDVSPLHLMNYKKPLDDLQSDPSSWPQPGGDKQDIPWINNDLIENQRAAYSNVLKKGTQNRQPTYTAERTIYSSNSGASSVAKNSMPKKNYPGSQNVGPNTYAARKT</sequence>
<feature type="region of interest" description="Disordered" evidence="1">
    <location>
        <begin position="611"/>
        <end position="658"/>
    </location>
</feature>
<evidence type="ECO:0000313" key="3">
    <source>
        <dbReference type="EMBL" id="KAI6661359.1"/>
    </source>
</evidence>
<feature type="domain" description="OTU" evidence="2">
    <location>
        <begin position="31"/>
        <end position="152"/>
    </location>
</feature>
<organism evidence="3 4">
    <name type="scientific">Oopsacas minuta</name>
    <dbReference type="NCBI Taxonomy" id="111878"/>
    <lineage>
        <taxon>Eukaryota</taxon>
        <taxon>Metazoa</taxon>
        <taxon>Porifera</taxon>
        <taxon>Hexactinellida</taxon>
        <taxon>Hexasterophora</taxon>
        <taxon>Lyssacinosida</taxon>
        <taxon>Leucopsacidae</taxon>
        <taxon>Oopsacas</taxon>
    </lineage>
</organism>
<proteinExistence type="predicted"/>
<feature type="compositionally biased region" description="Polar residues" evidence="1">
    <location>
        <begin position="407"/>
        <end position="428"/>
    </location>
</feature>
<feature type="region of interest" description="Disordered" evidence="1">
    <location>
        <begin position="383"/>
        <end position="439"/>
    </location>
</feature>
<feature type="region of interest" description="Disordered" evidence="1">
    <location>
        <begin position="718"/>
        <end position="766"/>
    </location>
</feature>
<dbReference type="InterPro" id="IPR003323">
    <property type="entry name" value="OTU_dom"/>
</dbReference>
<feature type="region of interest" description="Disordered" evidence="1">
    <location>
        <begin position="301"/>
        <end position="328"/>
    </location>
</feature>
<keyword evidence="3" id="KW-0808">Transferase</keyword>
<reference evidence="3 4" key="1">
    <citation type="journal article" date="2023" name="BMC Biol.">
        <title>The compact genome of the sponge Oopsacas minuta (Hexactinellida) is lacking key metazoan core genes.</title>
        <authorList>
            <person name="Santini S."/>
            <person name="Schenkelaars Q."/>
            <person name="Jourda C."/>
            <person name="Duchesne M."/>
            <person name="Belahbib H."/>
            <person name="Rocher C."/>
            <person name="Selva M."/>
            <person name="Riesgo A."/>
            <person name="Vervoort M."/>
            <person name="Leys S.P."/>
            <person name="Kodjabachian L."/>
            <person name="Le Bivic A."/>
            <person name="Borchiellini C."/>
            <person name="Claverie J.M."/>
            <person name="Renard E."/>
        </authorList>
    </citation>
    <scope>NUCLEOTIDE SEQUENCE [LARGE SCALE GENOMIC DNA]</scope>
    <source>
        <strain evidence="3">SPO-2</strain>
    </source>
</reference>
<comment type="caution">
    <text evidence="3">The sequence shown here is derived from an EMBL/GenBank/DDBJ whole genome shotgun (WGS) entry which is preliminary data.</text>
</comment>
<evidence type="ECO:0000256" key="1">
    <source>
        <dbReference type="SAM" id="MobiDB-lite"/>
    </source>
</evidence>
<dbReference type="GO" id="GO:0016740">
    <property type="term" value="F:transferase activity"/>
    <property type="evidence" value="ECO:0007669"/>
    <property type="project" value="UniProtKB-KW"/>
</dbReference>
<evidence type="ECO:0000259" key="2">
    <source>
        <dbReference type="PROSITE" id="PS50802"/>
    </source>
</evidence>
<keyword evidence="4" id="KW-1185">Reference proteome</keyword>
<feature type="compositionally biased region" description="Basic and acidic residues" evidence="1">
    <location>
        <begin position="611"/>
        <end position="625"/>
    </location>
</feature>
<dbReference type="Gene3D" id="3.90.70.80">
    <property type="match status" value="1"/>
</dbReference>
<feature type="compositionally biased region" description="Polar residues" evidence="1">
    <location>
        <begin position="718"/>
        <end position="742"/>
    </location>
</feature>
<gene>
    <name evidence="3" type="ORF">LOD99_9986</name>
</gene>
<feature type="region of interest" description="Disordered" evidence="1">
    <location>
        <begin position="672"/>
        <end position="693"/>
    </location>
</feature>
<evidence type="ECO:0000313" key="4">
    <source>
        <dbReference type="Proteomes" id="UP001165289"/>
    </source>
</evidence>